<organism evidence="2 3">
    <name type="scientific">Methylocystis heyeri</name>
    <dbReference type="NCBI Taxonomy" id="391905"/>
    <lineage>
        <taxon>Bacteria</taxon>
        <taxon>Pseudomonadati</taxon>
        <taxon>Pseudomonadota</taxon>
        <taxon>Alphaproteobacteria</taxon>
        <taxon>Hyphomicrobiales</taxon>
        <taxon>Methylocystaceae</taxon>
        <taxon>Methylocystis</taxon>
    </lineage>
</organism>
<dbReference type="OrthoDB" id="9788559at2"/>
<feature type="transmembrane region" description="Helical" evidence="1">
    <location>
        <begin position="166"/>
        <end position="185"/>
    </location>
</feature>
<keyword evidence="3" id="KW-1185">Reference proteome</keyword>
<name>A0A6B8KA55_9HYPH</name>
<gene>
    <name evidence="2" type="ORF">H2LOC_005465</name>
</gene>
<evidence type="ECO:0000256" key="1">
    <source>
        <dbReference type="SAM" id="Phobius"/>
    </source>
</evidence>
<accession>A0A6B8KA55</accession>
<dbReference type="Proteomes" id="UP000309061">
    <property type="component" value="Chromosome"/>
</dbReference>
<dbReference type="KEGG" id="mhey:H2LOC_005465"/>
<sequence length="191" mass="20561">MKLNDLLVVCVVTATISLGLYSRITDATARGSLGYDQDQCVLKIGPDFFYFSGYQPGTGRKKFCEDAPSVGDTTFVFDFGQDELRGMKTDFRILREGEETADGGAADGPTIAYLAPQVYPNGTFSFAHRFDKAGSYVGVVTVEDSSGQHWEARFPFSVGGAPMRKLPFVLLGLAGALAFGLFIAGRNGKKA</sequence>
<evidence type="ECO:0000313" key="3">
    <source>
        <dbReference type="Proteomes" id="UP000309061"/>
    </source>
</evidence>
<reference evidence="2 3" key="1">
    <citation type="submission" date="2019-11" db="EMBL/GenBank/DDBJ databases">
        <title>The genome sequence of Methylocystis heyeri.</title>
        <authorList>
            <person name="Oshkin I.Y."/>
            <person name="Miroshnikov K."/>
            <person name="Dedysh S.N."/>
        </authorList>
    </citation>
    <scope>NUCLEOTIDE SEQUENCE [LARGE SCALE GENOMIC DNA]</scope>
    <source>
        <strain evidence="2 3">H2</strain>
    </source>
</reference>
<keyword evidence="1" id="KW-0812">Transmembrane</keyword>
<dbReference type="EMBL" id="CP046052">
    <property type="protein sequence ID" value="QGM45184.1"/>
    <property type="molecule type" value="Genomic_DNA"/>
</dbReference>
<keyword evidence="1" id="KW-0472">Membrane</keyword>
<evidence type="ECO:0000313" key="2">
    <source>
        <dbReference type="EMBL" id="QGM45184.1"/>
    </source>
</evidence>
<keyword evidence="1" id="KW-1133">Transmembrane helix</keyword>
<dbReference type="RefSeq" id="WP_136495467.1">
    <property type="nucleotide sequence ID" value="NZ_CP046052.1"/>
</dbReference>
<dbReference type="AlphaFoldDB" id="A0A6B8KA55"/>
<protein>
    <submittedName>
        <fullName evidence="2">Uncharacterized protein</fullName>
    </submittedName>
</protein>
<proteinExistence type="predicted"/>